<feature type="chain" id="PRO_5045234499" evidence="2">
    <location>
        <begin position="26"/>
        <end position="299"/>
    </location>
</feature>
<dbReference type="Gene3D" id="2.60.120.200">
    <property type="match status" value="1"/>
</dbReference>
<dbReference type="PROSITE" id="PS51257">
    <property type="entry name" value="PROKAR_LIPOPROTEIN"/>
    <property type="match status" value="1"/>
</dbReference>
<dbReference type="RefSeq" id="WP_168136392.1">
    <property type="nucleotide sequence ID" value="NZ_FOHT01000017.1"/>
</dbReference>
<keyword evidence="2" id="KW-0732">Signal</keyword>
<protein>
    <submittedName>
        <fullName evidence="4">Beta-glucanase/beta-glucan synthetase</fullName>
    </submittedName>
</protein>
<evidence type="ECO:0000313" key="4">
    <source>
        <dbReference type="EMBL" id="AHW59079.1"/>
    </source>
</evidence>
<organism evidence="4 5">
    <name type="scientific">Draconibacterium orientale</name>
    <dbReference type="NCBI Taxonomy" id="1168034"/>
    <lineage>
        <taxon>Bacteria</taxon>
        <taxon>Pseudomonadati</taxon>
        <taxon>Bacteroidota</taxon>
        <taxon>Bacteroidia</taxon>
        <taxon>Marinilabiliales</taxon>
        <taxon>Prolixibacteraceae</taxon>
        <taxon>Draconibacterium</taxon>
    </lineage>
</organism>
<proteinExistence type="inferred from homology"/>
<dbReference type="Proteomes" id="UP000023772">
    <property type="component" value="Chromosome"/>
</dbReference>
<name>A0ABM5Q6U0_9BACT</name>
<feature type="domain" description="GH16" evidence="3">
    <location>
        <begin position="16"/>
        <end position="299"/>
    </location>
</feature>
<dbReference type="EMBL" id="CP007451">
    <property type="protein sequence ID" value="AHW59079.1"/>
    <property type="molecule type" value="Genomic_DNA"/>
</dbReference>
<dbReference type="SUPFAM" id="SSF49899">
    <property type="entry name" value="Concanavalin A-like lectins/glucanases"/>
    <property type="match status" value="1"/>
</dbReference>
<evidence type="ECO:0000259" key="3">
    <source>
        <dbReference type="PROSITE" id="PS51762"/>
    </source>
</evidence>
<evidence type="ECO:0000313" key="5">
    <source>
        <dbReference type="Proteomes" id="UP000023772"/>
    </source>
</evidence>
<dbReference type="PROSITE" id="PS51762">
    <property type="entry name" value="GH16_2"/>
    <property type="match status" value="1"/>
</dbReference>
<dbReference type="CDD" id="cd00413">
    <property type="entry name" value="Glyco_hydrolase_16"/>
    <property type="match status" value="1"/>
</dbReference>
<evidence type="ECO:0000256" key="2">
    <source>
        <dbReference type="SAM" id="SignalP"/>
    </source>
</evidence>
<sequence length="299" mass="34028">MRITSRKQILVLIVAFISCTLTVQSQEKHHNYFFEDFDSSISQLFKYGSAGKKADFTWKIGIESTTEPGTNILLFKINPAEEAGAGKGPEIISNNFTHFGSYAARLKVPDVRDVQPNVGAVVGYFTYFSDTIAGLSEIDFEWLIADPEIIYIGTWTGFQGRLRRIGRVINMASGTIYETSTRENHNGISAPLTGAQCQPETIQAIEGFDASSQFHTYGFDWYSDSIRWWMIHPATNDTIVLWNYKGSQMGIPQNSSLYRMNFWHTDNWPVVTNPTSIEKPKKRFELEVDWMSYDPLKKQ</sequence>
<dbReference type="InterPro" id="IPR013320">
    <property type="entry name" value="ConA-like_dom_sf"/>
</dbReference>
<keyword evidence="5" id="KW-1185">Reference proteome</keyword>
<dbReference type="InterPro" id="IPR000757">
    <property type="entry name" value="Beta-glucanase-like"/>
</dbReference>
<comment type="similarity">
    <text evidence="1">Belongs to the glycosyl hydrolase 16 family.</text>
</comment>
<accession>A0ABM5Q6U0</accession>
<evidence type="ECO:0000256" key="1">
    <source>
        <dbReference type="ARBA" id="ARBA00006865"/>
    </source>
</evidence>
<feature type="signal peptide" evidence="2">
    <location>
        <begin position="1"/>
        <end position="25"/>
    </location>
</feature>
<reference evidence="4 5" key="1">
    <citation type="submission" date="2014-03" db="EMBL/GenBank/DDBJ databases">
        <title>Complete genome sequence of a deeply braunched marine Bacteroidia bacterium Draconibacterium orientale type strain FH5T.</title>
        <authorList>
            <person name="Li X."/>
            <person name="Wang X."/>
            <person name="Xie Z."/>
            <person name="Du Z."/>
            <person name="Chen G."/>
        </authorList>
    </citation>
    <scope>NUCLEOTIDE SEQUENCE [LARGE SCALE GENOMIC DNA]</scope>
    <source>
        <strain evidence="4 5">FH5</strain>
    </source>
</reference>
<gene>
    <name evidence="4" type="ORF">FH5T_04335</name>
</gene>